<dbReference type="InterPro" id="IPR042099">
    <property type="entry name" value="ANL_N_sf"/>
</dbReference>
<dbReference type="Gene3D" id="3.40.50.720">
    <property type="entry name" value="NAD(P)-binding Rossmann-like Domain"/>
    <property type="match status" value="1"/>
</dbReference>
<dbReference type="SMART" id="SM00823">
    <property type="entry name" value="PKS_PP"/>
    <property type="match status" value="1"/>
</dbReference>
<dbReference type="InterPro" id="IPR013120">
    <property type="entry name" value="FAR_NAD-bd"/>
</dbReference>
<dbReference type="SUPFAM" id="SSF56801">
    <property type="entry name" value="Acetyl-CoA synthetase-like"/>
    <property type="match status" value="1"/>
</dbReference>
<dbReference type="InterPro" id="IPR009081">
    <property type="entry name" value="PP-bd_ACP"/>
</dbReference>
<dbReference type="SUPFAM" id="SSF47336">
    <property type="entry name" value="ACP-like"/>
    <property type="match status" value="1"/>
</dbReference>
<dbReference type="SUPFAM" id="SSF51735">
    <property type="entry name" value="NAD(P)-binding Rossmann-fold domains"/>
    <property type="match status" value="1"/>
</dbReference>
<dbReference type="PROSITE" id="PS50075">
    <property type="entry name" value="CARRIER"/>
    <property type="match status" value="1"/>
</dbReference>
<proteinExistence type="predicted"/>
<dbReference type="PANTHER" id="PTHR43439:SF2">
    <property type="entry name" value="ENZYME, PUTATIVE (JCVI)-RELATED"/>
    <property type="match status" value="1"/>
</dbReference>
<feature type="domain" description="Carrier" evidence="4">
    <location>
        <begin position="655"/>
        <end position="731"/>
    </location>
</feature>
<comment type="caution">
    <text evidence="5">The sequence shown here is derived from an EMBL/GenBank/DDBJ whole genome shotgun (WGS) entry which is preliminary data.</text>
</comment>
<keyword evidence="1" id="KW-0596">Phosphopantetheine</keyword>
<dbReference type="Pfam" id="PF00550">
    <property type="entry name" value="PP-binding"/>
    <property type="match status" value="1"/>
</dbReference>
<evidence type="ECO:0000313" key="6">
    <source>
        <dbReference type="Proteomes" id="UP001172155"/>
    </source>
</evidence>
<dbReference type="Gene3D" id="1.10.1200.10">
    <property type="entry name" value="ACP-like"/>
    <property type="match status" value="1"/>
</dbReference>
<keyword evidence="2" id="KW-0597">Phosphoprotein</keyword>
<evidence type="ECO:0000313" key="5">
    <source>
        <dbReference type="EMBL" id="KAK0741485.1"/>
    </source>
</evidence>
<gene>
    <name evidence="5" type="ORF">B0T18DRAFT_394072</name>
</gene>
<dbReference type="EMBL" id="JAUKUD010000006">
    <property type="protein sequence ID" value="KAK0741485.1"/>
    <property type="molecule type" value="Genomic_DNA"/>
</dbReference>
<dbReference type="GO" id="GO:0031177">
    <property type="term" value="F:phosphopantetheine binding"/>
    <property type="evidence" value="ECO:0007669"/>
    <property type="project" value="InterPro"/>
</dbReference>
<dbReference type="InterPro" id="IPR051414">
    <property type="entry name" value="Adenylate-forming_Reductase"/>
</dbReference>
<dbReference type="Gene3D" id="3.40.50.12780">
    <property type="entry name" value="N-terminal domain of ligase-like"/>
    <property type="match status" value="1"/>
</dbReference>
<organism evidence="5 6">
    <name type="scientific">Schizothecium vesticola</name>
    <dbReference type="NCBI Taxonomy" id="314040"/>
    <lineage>
        <taxon>Eukaryota</taxon>
        <taxon>Fungi</taxon>
        <taxon>Dikarya</taxon>
        <taxon>Ascomycota</taxon>
        <taxon>Pezizomycotina</taxon>
        <taxon>Sordariomycetes</taxon>
        <taxon>Sordariomycetidae</taxon>
        <taxon>Sordariales</taxon>
        <taxon>Schizotheciaceae</taxon>
        <taxon>Schizothecium</taxon>
    </lineage>
</organism>
<evidence type="ECO:0000256" key="1">
    <source>
        <dbReference type="ARBA" id="ARBA00022450"/>
    </source>
</evidence>
<dbReference type="InterPro" id="IPR036736">
    <property type="entry name" value="ACP-like_sf"/>
</dbReference>
<reference evidence="5" key="1">
    <citation type="submission" date="2023-06" db="EMBL/GenBank/DDBJ databases">
        <title>Genome-scale phylogeny and comparative genomics of the fungal order Sordariales.</title>
        <authorList>
            <consortium name="Lawrence Berkeley National Laboratory"/>
            <person name="Hensen N."/>
            <person name="Bonometti L."/>
            <person name="Westerberg I."/>
            <person name="Brannstrom I.O."/>
            <person name="Guillou S."/>
            <person name="Cros-Aarteil S."/>
            <person name="Calhoun S."/>
            <person name="Haridas S."/>
            <person name="Kuo A."/>
            <person name="Mondo S."/>
            <person name="Pangilinan J."/>
            <person name="Riley R."/>
            <person name="LaButti K."/>
            <person name="Andreopoulos B."/>
            <person name="Lipzen A."/>
            <person name="Chen C."/>
            <person name="Yanf M."/>
            <person name="Daum C."/>
            <person name="Ng V."/>
            <person name="Clum A."/>
            <person name="Steindorff A."/>
            <person name="Ohm R."/>
            <person name="Martin F."/>
            <person name="Silar P."/>
            <person name="Natvig D."/>
            <person name="Lalanne C."/>
            <person name="Gautier V."/>
            <person name="Ament-velasquez S.L."/>
            <person name="Kruys A."/>
            <person name="Hutchinson M.I."/>
            <person name="Powell A.J."/>
            <person name="Barry K."/>
            <person name="Miller A.N."/>
            <person name="Grigoriev I.V."/>
            <person name="Debuchy R."/>
            <person name="Gladieux P."/>
            <person name="Thoren M.H."/>
            <person name="Johannesson H."/>
        </authorList>
    </citation>
    <scope>NUCLEOTIDE SEQUENCE</scope>
    <source>
        <strain evidence="5">SMH3187-1</strain>
    </source>
</reference>
<sequence>MVDGVDKNDAAVEMSCREGDQALATTTGAAGAWGGWLLRGQTDNDLDGRLGPEKSPPSYKHAARQPPGPLPSPPPETTKLLHEVVDQLVVEAPAETWIEIVEVPPEASFNSDEGEEPINIGLGEAACRVITFSMLANYVNGMARWIHDHCQNLPFGEWNAPFNPEPVVVAFTSPHDMRYPIVMLALMKLGKTPVLCPWPDSLDAHWALFEAANSRILLQDGDIISFEPPNMTPHPPMYRVCVPDDLETLPCWEAGHIPERPPIDDAHTVMVLQTALTSSASPTSVHIPASAFHALRTIPSIPTPPGRQSNVGQLCNTALLVSPLPLFSMSGIELLCRTIYHRRPILLLNSSSPASAESVLAAIAISKATSLVAPPSILQEICRVPDDLHALAKLDCVFSDGALLDERCGNTISAYTRLHNGMGTTETGRIPSLVPLDPKDWSCLEPISESGVVMLRTPFDKGLARMLVHPHPSPEVARDYQLVFHINPTPEWQTGSLFSPHPYKLGLWRYAGRMDDMIVLSDGKIIDPTLLERTGERCPFVRGASVFGTGHSHAGLLIELVEPATAECMASATTKRARIASHAWTHVKDANQHSPFHAEVWESMILFANPGKPFKRDAQGAVARRLTEEAFQDEISELYRIVDQGPAATNYSAAEMELDLKDRVHTAVSSVFQLDDIPADKNFFRLPGADSLRILALSHTLSKQIGIRISAQQLYQHSTVQRLTRALVSVLCNKDRSHLAALAAQNGPCPVVDISREQYMSAMIHEGTQSAISSLNGEIWLPPQSGNQPTGNPSKYTVLLVGSTGLLGSHLLDALLHERRVECIWCLNQSFDAAQEQEELFVRLGFDTRDELAGDRVEFVTSLDLGASQLGICEESGYAELTQIVDVIIHNAWPVNFTMPLPFFDDSIKGVVALAELAVRSGSTMIFVSSVASCMNYAAIRRRPLGSGPKVVVPETFEPDHSMPAKQGYGESIHVAECILADVAKRYAVQTFILRMMGMVPLSLPPPYNIVDWVPINSAAAYIAKVSARAVTRTPWPVNCLSVLHIVNSMPAPWSIIAKAVQEVVGNDKIRGVKYEDWLEQLQIQSHNAPDTSIMDTHPAVRLLELFEEMGARDRAEEPVLEFSNRNAKKMVPLLSRIPAVGEILAQA</sequence>
<keyword evidence="6" id="KW-1185">Reference proteome</keyword>
<dbReference type="InterPro" id="IPR036291">
    <property type="entry name" value="NAD(P)-bd_dom_sf"/>
</dbReference>
<dbReference type="InterPro" id="IPR020806">
    <property type="entry name" value="PKS_PP-bd"/>
</dbReference>
<feature type="region of interest" description="Disordered" evidence="3">
    <location>
        <begin position="43"/>
        <end position="78"/>
    </location>
</feature>
<feature type="compositionally biased region" description="Pro residues" evidence="3">
    <location>
        <begin position="66"/>
        <end position="76"/>
    </location>
</feature>
<protein>
    <recommendedName>
        <fullName evidence="4">Carrier domain-containing protein</fullName>
    </recommendedName>
</protein>
<name>A0AA40ELI1_9PEZI</name>
<dbReference type="Pfam" id="PF07993">
    <property type="entry name" value="NAD_binding_4"/>
    <property type="match status" value="1"/>
</dbReference>
<dbReference type="Pfam" id="PF23562">
    <property type="entry name" value="AMP-binding_C_3"/>
    <property type="match status" value="1"/>
</dbReference>
<dbReference type="PANTHER" id="PTHR43439">
    <property type="entry name" value="PHENYLACETATE-COENZYME A LIGASE"/>
    <property type="match status" value="1"/>
</dbReference>
<evidence type="ECO:0000256" key="2">
    <source>
        <dbReference type="ARBA" id="ARBA00022553"/>
    </source>
</evidence>
<accession>A0AA40ELI1</accession>
<dbReference type="AlphaFoldDB" id="A0AA40ELI1"/>
<evidence type="ECO:0000259" key="4">
    <source>
        <dbReference type="PROSITE" id="PS50075"/>
    </source>
</evidence>
<evidence type="ECO:0000256" key="3">
    <source>
        <dbReference type="SAM" id="MobiDB-lite"/>
    </source>
</evidence>
<dbReference type="Proteomes" id="UP001172155">
    <property type="component" value="Unassembled WGS sequence"/>
</dbReference>